<dbReference type="GO" id="GO:0070628">
    <property type="term" value="F:proteasome binding"/>
    <property type="evidence" value="ECO:0007669"/>
    <property type="project" value="TreeGrafter"/>
</dbReference>
<evidence type="ECO:0000259" key="7">
    <source>
        <dbReference type="PROSITE" id="PS51917"/>
    </source>
</evidence>
<dbReference type="Pfam" id="PF16550">
    <property type="entry name" value="RPN13_C"/>
    <property type="match status" value="1"/>
</dbReference>
<keyword evidence="4" id="KW-0647">Proteasome</keyword>
<evidence type="ECO:0000256" key="6">
    <source>
        <dbReference type="SAM" id="MobiDB-lite"/>
    </source>
</evidence>
<evidence type="ECO:0000256" key="4">
    <source>
        <dbReference type="ARBA" id="ARBA00022942"/>
    </source>
</evidence>
<evidence type="ECO:0000256" key="1">
    <source>
        <dbReference type="ARBA" id="ARBA00004123"/>
    </source>
</evidence>
<organism evidence="8 9">
    <name type="scientific">Diacronema lutheri</name>
    <name type="common">Unicellular marine alga</name>
    <name type="synonym">Monochrysis lutheri</name>
    <dbReference type="NCBI Taxonomy" id="2081491"/>
    <lineage>
        <taxon>Eukaryota</taxon>
        <taxon>Haptista</taxon>
        <taxon>Haptophyta</taxon>
        <taxon>Pavlovophyceae</taxon>
        <taxon>Pavlovales</taxon>
        <taxon>Pavlovaceae</taxon>
        <taxon>Diacronema</taxon>
    </lineage>
</organism>
<dbReference type="Pfam" id="PF04683">
    <property type="entry name" value="Rpn13_ADRM1_Pru"/>
    <property type="match status" value="1"/>
</dbReference>
<dbReference type="GO" id="GO:0005634">
    <property type="term" value="C:nucleus"/>
    <property type="evidence" value="ECO:0007669"/>
    <property type="project" value="UniProtKB-SubCell"/>
</dbReference>
<feature type="region of interest" description="Disordered" evidence="6">
    <location>
        <begin position="170"/>
        <end position="221"/>
    </location>
</feature>
<dbReference type="InterPro" id="IPR038108">
    <property type="entry name" value="RPN13_DEUBAD_sf"/>
</dbReference>
<dbReference type="InterPro" id="IPR006773">
    <property type="entry name" value="Rpn13/ADRM1"/>
</dbReference>
<keyword evidence="5" id="KW-0539">Nucleus</keyword>
<reference evidence="8" key="1">
    <citation type="submission" date="2021-05" db="EMBL/GenBank/DDBJ databases">
        <title>The genome of the haptophyte Pavlova lutheri (Diacronema luteri, Pavlovales) - a model for lipid biosynthesis in eukaryotic algae.</title>
        <authorList>
            <person name="Hulatt C.J."/>
            <person name="Posewitz M.C."/>
        </authorList>
    </citation>
    <scope>NUCLEOTIDE SEQUENCE</scope>
    <source>
        <strain evidence="8">NIVA-4/92</strain>
    </source>
</reference>
<gene>
    <name evidence="8" type="ORF">KFE25_008130</name>
</gene>
<dbReference type="Proteomes" id="UP000751190">
    <property type="component" value="Unassembled WGS sequence"/>
</dbReference>
<dbReference type="OrthoDB" id="340431at2759"/>
<feature type="compositionally biased region" description="Low complexity" evidence="6">
    <location>
        <begin position="183"/>
        <end position="221"/>
    </location>
</feature>
<dbReference type="Gene3D" id="2.30.29.70">
    <property type="entry name" value="Proteasomal ubiquitin receptor Rpn13/ADRM1"/>
    <property type="match status" value="1"/>
</dbReference>
<comment type="caution">
    <text evidence="8">The sequence shown here is derived from an EMBL/GenBank/DDBJ whole genome shotgun (WGS) entry which is preliminary data.</text>
</comment>
<dbReference type="PANTHER" id="PTHR12225:SF0">
    <property type="entry name" value="PROTEASOMAL UBIQUITIN RECEPTOR ADRM1"/>
    <property type="match status" value="1"/>
</dbReference>
<comment type="subcellular location">
    <subcellularLocation>
        <location evidence="2">Cytoplasm</location>
    </subcellularLocation>
    <subcellularLocation>
        <location evidence="1">Nucleus</location>
    </subcellularLocation>
</comment>
<evidence type="ECO:0000256" key="2">
    <source>
        <dbReference type="ARBA" id="ARBA00004496"/>
    </source>
</evidence>
<evidence type="ECO:0000313" key="9">
    <source>
        <dbReference type="Proteomes" id="UP000751190"/>
    </source>
</evidence>
<protein>
    <recommendedName>
        <fullName evidence="7">Pru domain-containing protein</fullName>
    </recommendedName>
</protein>
<evidence type="ECO:0000256" key="5">
    <source>
        <dbReference type="ARBA" id="ARBA00023242"/>
    </source>
</evidence>
<dbReference type="InterPro" id="IPR032368">
    <property type="entry name" value="RPN13_DEUBAD"/>
</dbReference>
<keyword evidence="3" id="KW-0963">Cytoplasm</keyword>
<dbReference type="GO" id="GO:0008541">
    <property type="term" value="C:proteasome regulatory particle, lid subcomplex"/>
    <property type="evidence" value="ECO:0007669"/>
    <property type="project" value="TreeGrafter"/>
</dbReference>
<dbReference type="AlphaFoldDB" id="A0A8J5XDL2"/>
<dbReference type="PANTHER" id="PTHR12225">
    <property type="entry name" value="ADHESION REGULATING MOLECULE 1 110 KDA CELL MEMBRANE GLYCOPROTEIN"/>
    <property type="match status" value="1"/>
</dbReference>
<proteinExistence type="predicted"/>
<feature type="region of interest" description="Disordered" evidence="6">
    <location>
        <begin position="124"/>
        <end position="150"/>
    </location>
</feature>
<dbReference type="GO" id="GO:0061133">
    <property type="term" value="F:endopeptidase activator activity"/>
    <property type="evidence" value="ECO:0007669"/>
    <property type="project" value="TreeGrafter"/>
</dbReference>
<name>A0A8J5XDL2_DIALT</name>
<accession>A0A8J5XDL2</accession>
<dbReference type="EMBL" id="JAGTXO010000007">
    <property type="protein sequence ID" value="KAG8466751.1"/>
    <property type="molecule type" value="Genomic_DNA"/>
</dbReference>
<dbReference type="Gene3D" id="1.10.2020.20">
    <property type="match status" value="1"/>
</dbReference>
<feature type="domain" description="Pru" evidence="7">
    <location>
        <begin position="9"/>
        <end position="130"/>
    </location>
</feature>
<keyword evidence="9" id="KW-1185">Reference proteome</keyword>
<evidence type="ECO:0000313" key="8">
    <source>
        <dbReference type="EMBL" id="KAG8466751.1"/>
    </source>
</evidence>
<evidence type="ECO:0000256" key="3">
    <source>
        <dbReference type="ARBA" id="ARBA00022490"/>
    </source>
</evidence>
<sequence>MLFSSAARAGPRPLVQFKAGKMALSGTTLAPEKRKGELAIHQSEDGLMHVTWTDLAASAPEDDLIVFPQEVSLKRIAQCKDAYAMVLGWTTSSRKIFFWSQELRKKGAAADDFAAEDALVAKFNSTVDNPPTPGSGGGGGGGGGGTIGGLSQSNYNELMAMLQRNAGATRVEPAPAPTPAPTPASSAPTPSATPSVAPTAATPAAPMAERTHAASATPAAAAPITSEGLQAILRGVMQRSHTAQQDGALLPELFSREELLDVVRRNYNEFQALLRPHLAPTQPADSVEETLTSPQLRQAVGQLAAALNSPNAEQIFAELNLRPANAGVLGFIEAVQQQADSAGGASAPASDHMDTS</sequence>
<dbReference type="InterPro" id="IPR044868">
    <property type="entry name" value="Rpn13/ADRM1_Pru"/>
</dbReference>
<dbReference type="InterPro" id="IPR038633">
    <property type="entry name" value="Rpn13/ADRM1_Pru_sf"/>
</dbReference>
<dbReference type="OMA" id="DQNQLMQ"/>
<dbReference type="GO" id="GO:0005737">
    <property type="term" value="C:cytoplasm"/>
    <property type="evidence" value="ECO:0007669"/>
    <property type="project" value="UniProtKB-SubCell"/>
</dbReference>
<dbReference type="PROSITE" id="PS51917">
    <property type="entry name" value="PRU"/>
    <property type="match status" value="1"/>
</dbReference>
<feature type="compositionally biased region" description="Gly residues" evidence="6">
    <location>
        <begin position="134"/>
        <end position="148"/>
    </location>
</feature>